<sequence>MDLGGLPLLGLYTGGDARLHAAAALLREAGLRVEQVDGVDAPRPQCPVVASAKSLVAKAERPDLPRCARRQQCECQDCSRAAVRIWAYLGGR</sequence>
<dbReference type="EMBL" id="SDPU01000034">
    <property type="protein sequence ID" value="RYU09860.1"/>
    <property type="molecule type" value="Genomic_DNA"/>
</dbReference>
<comment type="caution">
    <text evidence="1">The sequence shown here is derived from an EMBL/GenBank/DDBJ whole genome shotgun (WGS) entry which is preliminary data.</text>
</comment>
<proteinExistence type="predicted"/>
<evidence type="ECO:0000313" key="2">
    <source>
        <dbReference type="Proteomes" id="UP000291189"/>
    </source>
</evidence>
<dbReference type="AlphaFoldDB" id="A0A4Q5IV49"/>
<evidence type="ECO:0000313" key="1">
    <source>
        <dbReference type="EMBL" id="RYU09860.1"/>
    </source>
</evidence>
<reference evidence="1 2" key="1">
    <citation type="submission" date="2019-01" db="EMBL/GenBank/DDBJ databases">
        <title>Nocardioides guangzhouensis sp. nov., an actinobacterium isolated from soil.</title>
        <authorList>
            <person name="Fu Y."/>
            <person name="Cai Y."/>
            <person name="Lin Z."/>
            <person name="Chen P."/>
        </authorList>
    </citation>
    <scope>NUCLEOTIDE SEQUENCE [LARGE SCALE GENOMIC DNA]</scope>
    <source>
        <strain evidence="1 2">NBRC 105384</strain>
    </source>
</reference>
<organism evidence="1 2">
    <name type="scientific">Nocardioides iriomotensis</name>
    <dbReference type="NCBI Taxonomy" id="715784"/>
    <lineage>
        <taxon>Bacteria</taxon>
        <taxon>Bacillati</taxon>
        <taxon>Actinomycetota</taxon>
        <taxon>Actinomycetes</taxon>
        <taxon>Propionibacteriales</taxon>
        <taxon>Nocardioidaceae</taxon>
        <taxon>Nocardioides</taxon>
    </lineage>
</organism>
<dbReference type="Proteomes" id="UP000291189">
    <property type="component" value="Unassembled WGS sequence"/>
</dbReference>
<protein>
    <submittedName>
        <fullName evidence="1">Uncharacterized protein</fullName>
    </submittedName>
</protein>
<name>A0A4Q5IV49_9ACTN</name>
<gene>
    <name evidence="1" type="ORF">ETU37_18635</name>
</gene>
<accession>A0A4Q5IV49</accession>
<keyword evidence="2" id="KW-1185">Reference proteome</keyword>